<feature type="transmembrane region" description="Helical" evidence="1">
    <location>
        <begin position="36"/>
        <end position="57"/>
    </location>
</feature>
<proteinExistence type="predicted"/>
<accession>A0ABT5VMZ2</accession>
<feature type="transmembrane region" description="Helical" evidence="1">
    <location>
        <begin position="110"/>
        <end position="129"/>
    </location>
</feature>
<dbReference type="EMBL" id="JAOTPO010000027">
    <property type="protein sequence ID" value="MDE5416142.1"/>
    <property type="molecule type" value="Genomic_DNA"/>
</dbReference>
<feature type="transmembrane region" description="Helical" evidence="1">
    <location>
        <begin position="78"/>
        <end position="98"/>
    </location>
</feature>
<gene>
    <name evidence="2" type="ORF">N7Z68_22825</name>
</gene>
<evidence type="ECO:0000313" key="3">
    <source>
        <dbReference type="Proteomes" id="UP001148125"/>
    </source>
</evidence>
<protein>
    <recommendedName>
        <fullName evidence="4">Permease</fullName>
    </recommendedName>
</protein>
<evidence type="ECO:0000313" key="2">
    <source>
        <dbReference type="EMBL" id="MDE5416142.1"/>
    </source>
</evidence>
<name>A0ABT5VMZ2_9BACI</name>
<feature type="transmembrane region" description="Helical" evidence="1">
    <location>
        <begin position="12"/>
        <end position="30"/>
    </location>
</feature>
<comment type="caution">
    <text evidence="2">The sequence shown here is derived from an EMBL/GenBank/DDBJ whole genome shotgun (WGS) entry which is preliminary data.</text>
</comment>
<dbReference type="RefSeq" id="WP_275120730.1">
    <property type="nucleotide sequence ID" value="NZ_JAOTPO010000027.1"/>
</dbReference>
<evidence type="ECO:0000256" key="1">
    <source>
        <dbReference type="SAM" id="Phobius"/>
    </source>
</evidence>
<keyword evidence="1" id="KW-1133">Transmembrane helix</keyword>
<keyword evidence="1" id="KW-0472">Membrane</keyword>
<keyword evidence="1" id="KW-0812">Transmembrane</keyword>
<keyword evidence="3" id="KW-1185">Reference proteome</keyword>
<sequence>MTITNNVKKNQITYYFLGILLTGLGIYLNFNYIINGVFPVSIIIFAIGIAQLMYAYLFPHLFPKDERAKSIIGKAMTVNYFILFGAILILYLLTSSFGPLTLNASQVLELLFSIMIIAIPGTMVIYSKIT</sequence>
<reference evidence="2" key="1">
    <citation type="submission" date="2024-05" db="EMBL/GenBank/DDBJ databases">
        <title>Alkalihalobacillus sp. strain MEB203 novel alkaliphilic bacterium from Lonar Lake, India.</title>
        <authorList>
            <person name="Joshi A."/>
            <person name="Thite S."/>
            <person name="Mengade P."/>
        </authorList>
    </citation>
    <scope>NUCLEOTIDE SEQUENCE</scope>
    <source>
        <strain evidence="2">MEB 203</strain>
    </source>
</reference>
<dbReference type="Proteomes" id="UP001148125">
    <property type="component" value="Unassembled WGS sequence"/>
</dbReference>
<organism evidence="2 3">
    <name type="scientific">Alkalihalobacterium chitinilyticum</name>
    <dbReference type="NCBI Taxonomy" id="2980103"/>
    <lineage>
        <taxon>Bacteria</taxon>
        <taxon>Bacillati</taxon>
        <taxon>Bacillota</taxon>
        <taxon>Bacilli</taxon>
        <taxon>Bacillales</taxon>
        <taxon>Bacillaceae</taxon>
        <taxon>Alkalihalobacterium</taxon>
    </lineage>
</organism>
<evidence type="ECO:0008006" key="4">
    <source>
        <dbReference type="Google" id="ProtNLM"/>
    </source>
</evidence>